<organism evidence="1">
    <name type="scientific">marine sediment metagenome</name>
    <dbReference type="NCBI Taxonomy" id="412755"/>
    <lineage>
        <taxon>unclassified sequences</taxon>
        <taxon>metagenomes</taxon>
        <taxon>ecological metagenomes</taxon>
    </lineage>
</organism>
<evidence type="ECO:0000313" key="1">
    <source>
        <dbReference type="EMBL" id="KKL85871.1"/>
    </source>
</evidence>
<dbReference type="AlphaFoldDB" id="A0A0F9G613"/>
<dbReference type="EMBL" id="LAZR01021279">
    <property type="protein sequence ID" value="KKL85871.1"/>
    <property type="molecule type" value="Genomic_DNA"/>
</dbReference>
<sequence>MPLDPKHVIKKRRSVRPKDLQRRLGKFSIARDVIINAPALARKALQGCIVVRAENLWDGEAIEYTAIHPRFDPVPVGSMAPEYIIQINRLQTGSIQIEWIRK</sequence>
<reference evidence="1" key="1">
    <citation type="journal article" date="2015" name="Nature">
        <title>Complex archaea that bridge the gap between prokaryotes and eukaryotes.</title>
        <authorList>
            <person name="Spang A."/>
            <person name="Saw J.H."/>
            <person name="Jorgensen S.L."/>
            <person name="Zaremba-Niedzwiedzka K."/>
            <person name="Martijn J."/>
            <person name="Lind A.E."/>
            <person name="van Eijk R."/>
            <person name="Schleper C."/>
            <person name="Guy L."/>
            <person name="Ettema T.J."/>
        </authorList>
    </citation>
    <scope>NUCLEOTIDE SEQUENCE</scope>
</reference>
<protein>
    <submittedName>
        <fullName evidence="1">Uncharacterized protein</fullName>
    </submittedName>
</protein>
<accession>A0A0F9G613</accession>
<comment type="caution">
    <text evidence="1">The sequence shown here is derived from an EMBL/GenBank/DDBJ whole genome shotgun (WGS) entry which is preliminary data.</text>
</comment>
<name>A0A0F9G613_9ZZZZ</name>
<gene>
    <name evidence="1" type="ORF">LCGC14_1950430</name>
</gene>
<proteinExistence type="predicted"/>